<reference evidence="4" key="1">
    <citation type="submission" date="2023-03" db="EMBL/GenBank/DDBJ databases">
        <title>Massive genome expansion in bonnet fungi (Mycena s.s.) driven by repeated elements and novel gene families across ecological guilds.</title>
        <authorList>
            <consortium name="Lawrence Berkeley National Laboratory"/>
            <person name="Harder C.B."/>
            <person name="Miyauchi S."/>
            <person name="Viragh M."/>
            <person name="Kuo A."/>
            <person name="Thoen E."/>
            <person name="Andreopoulos B."/>
            <person name="Lu D."/>
            <person name="Skrede I."/>
            <person name="Drula E."/>
            <person name="Henrissat B."/>
            <person name="Morin E."/>
            <person name="Kohler A."/>
            <person name="Barry K."/>
            <person name="LaButti K."/>
            <person name="Morin E."/>
            <person name="Salamov A."/>
            <person name="Lipzen A."/>
            <person name="Mereny Z."/>
            <person name="Hegedus B."/>
            <person name="Baldrian P."/>
            <person name="Stursova M."/>
            <person name="Weitz H."/>
            <person name="Taylor A."/>
            <person name="Grigoriev I.V."/>
            <person name="Nagy L.G."/>
            <person name="Martin F."/>
            <person name="Kauserud H."/>
        </authorList>
    </citation>
    <scope>NUCLEOTIDE SEQUENCE</scope>
    <source>
        <strain evidence="4">9144</strain>
    </source>
</reference>
<evidence type="ECO:0000313" key="5">
    <source>
        <dbReference type="Proteomes" id="UP001219525"/>
    </source>
</evidence>
<dbReference type="Proteomes" id="UP001219525">
    <property type="component" value="Unassembled WGS sequence"/>
</dbReference>
<dbReference type="InterPro" id="IPR036533">
    <property type="entry name" value="BAG_dom_sf"/>
</dbReference>
<dbReference type="SUPFAM" id="SSF63491">
    <property type="entry name" value="BAG domain"/>
    <property type="match status" value="1"/>
</dbReference>
<feature type="compositionally biased region" description="Pro residues" evidence="2">
    <location>
        <begin position="638"/>
        <end position="647"/>
    </location>
</feature>
<feature type="domain" description="BAG" evidence="3">
    <location>
        <begin position="516"/>
        <end position="559"/>
    </location>
</feature>
<gene>
    <name evidence="4" type="ORF">GGX14DRAFT_423366</name>
</gene>
<evidence type="ECO:0000256" key="1">
    <source>
        <dbReference type="SAM" id="Coils"/>
    </source>
</evidence>
<feature type="region of interest" description="Disordered" evidence="2">
    <location>
        <begin position="183"/>
        <end position="213"/>
    </location>
</feature>
<feature type="coiled-coil region" evidence="1">
    <location>
        <begin position="106"/>
        <end position="143"/>
    </location>
</feature>
<organism evidence="4 5">
    <name type="scientific">Mycena pura</name>
    <dbReference type="NCBI Taxonomy" id="153505"/>
    <lineage>
        <taxon>Eukaryota</taxon>
        <taxon>Fungi</taxon>
        <taxon>Dikarya</taxon>
        <taxon>Basidiomycota</taxon>
        <taxon>Agaricomycotina</taxon>
        <taxon>Agaricomycetes</taxon>
        <taxon>Agaricomycetidae</taxon>
        <taxon>Agaricales</taxon>
        <taxon>Marasmiineae</taxon>
        <taxon>Mycenaceae</taxon>
        <taxon>Mycena</taxon>
    </lineage>
</organism>
<keyword evidence="5" id="KW-1185">Reference proteome</keyword>
<protein>
    <recommendedName>
        <fullName evidence="3">BAG domain-containing protein</fullName>
    </recommendedName>
</protein>
<feature type="non-terminal residue" evidence="4">
    <location>
        <position position="1"/>
    </location>
</feature>
<feature type="region of interest" description="Disordered" evidence="2">
    <location>
        <begin position="618"/>
        <end position="647"/>
    </location>
</feature>
<proteinExistence type="predicted"/>
<evidence type="ECO:0000313" key="4">
    <source>
        <dbReference type="EMBL" id="KAJ7225990.1"/>
    </source>
</evidence>
<dbReference type="Pfam" id="PF02179">
    <property type="entry name" value="BAG"/>
    <property type="match status" value="1"/>
</dbReference>
<feature type="coiled-coil region" evidence="1">
    <location>
        <begin position="29"/>
        <end position="59"/>
    </location>
</feature>
<evidence type="ECO:0000259" key="3">
    <source>
        <dbReference type="Pfam" id="PF02179"/>
    </source>
</evidence>
<sequence>MFHSSPYYRSPIPNPREKYLAALADARAAEAEYLAAERLQQEEDSLRQRLEQIQRLKQHDAPQPLAFDSYRGYPSLQSHAQYHHPFGYDNGHGHDVELLRSQIAVEERARITREQQARRLRKLEAEHARKQEQARELEALRLAQVAREHERTRALATQQAHLAALMHRAPEPVVRVIVADTAAPAPQRHHHASRPGCTTPFKPKSQPQHKVSGDHGVEDFQDLLKLLFGAHVESRQPKAEASASSGLPNDTKPAPVTLEQLIGGFLSAAGIEVAQQSSPVAASQETSKGAPAASQTSVPSRSAKVPQPAPTPALSSQPTPAPAPAPSQSSPQAVSLEQLFNHFRGPASAPNKVDLPQLLNIFFGNHTHAQPTKAPEVSLITFWRHSSQASSSKSKSTALKEALEARLRSEESNEDQDLAEAIRLSLSDLDAANTTPADSKGKAPAAEPVADLTTSAAEVKAINASYASLADEFVFPERLDFSTSRTSSPARSTTSETSESIISLLSYSAQNQPLRFYHQSLSALLARLDAVESFGDEELRHARKEAVGRVEGALEEVERVVEARWRKLVGKEERKEEPAAIAAAPAEAEAAVEPEEVAVVVSAEDVSVVEAAPAVELEPSVEPAADVETVSAALPEPSSYPPKPTTA</sequence>
<dbReference type="Gene3D" id="1.20.58.120">
    <property type="entry name" value="BAG domain"/>
    <property type="match status" value="1"/>
</dbReference>
<comment type="caution">
    <text evidence="4">The sequence shown here is derived from an EMBL/GenBank/DDBJ whole genome shotgun (WGS) entry which is preliminary data.</text>
</comment>
<keyword evidence="1" id="KW-0175">Coiled coil</keyword>
<feature type="compositionally biased region" description="Polar residues" evidence="2">
    <location>
        <begin position="280"/>
        <end position="300"/>
    </location>
</feature>
<dbReference type="InterPro" id="IPR003103">
    <property type="entry name" value="BAG_domain"/>
</dbReference>
<accession>A0AAD7E374</accession>
<evidence type="ECO:0000256" key="2">
    <source>
        <dbReference type="SAM" id="MobiDB-lite"/>
    </source>
</evidence>
<dbReference type="GO" id="GO:0051087">
    <property type="term" value="F:protein-folding chaperone binding"/>
    <property type="evidence" value="ECO:0007669"/>
    <property type="project" value="InterPro"/>
</dbReference>
<dbReference type="AlphaFoldDB" id="A0AAD7E374"/>
<dbReference type="EMBL" id="JARJCW010000004">
    <property type="protein sequence ID" value="KAJ7225990.1"/>
    <property type="molecule type" value="Genomic_DNA"/>
</dbReference>
<feature type="region of interest" description="Disordered" evidence="2">
    <location>
        <begin position="280"/>
        <end position="332"/>
    </location>
</feature>
<name>A0AAD7E374_9AGAR</name>